<dbReference type="Pfam" id="PF09479">
    <property type="entry name" value="Flg_new"/>
    <property type="match status" value="1"/>
</dbReference>
<evidence type="ECO:0008006" key="6">
    <source>
        <dbReference type="Google" id="ProtNLM"/>
    </source>
</evidence>
<dbReference type="RefSeq" id="WP_004134935.1">
    <property type="nucleotide sequence ID" value="NZ_ADEV01000009.1"/>
</dbReference>
<gene>
    <name evidence="4" type="ORF">CGSMWGv00703Dmash_04139</name>
</gene>
<dbReference type="Gene3D" id="2.60.40.4270">
    <property type="entry name" value="Listeria-Bacteroides repeat domain"/>
    <property type="match status" value="1"/>
</dbReference>
<accession>I4M7N5</accession>
<evidence type="ECO:0000256" key="2">
    <source>
        <dbReference type="SAM" id="MobiDB-lite"/>
    </source>
</evidence>
<evidence type="ECO:0000256" key="1">
    <source>
        <dbReference type="ARBA" id="ARBA00004196"/>
    </source>
</evidence>
<dbReference type="InterPro" id="IPR013378">
    <property type="entry name" value="InlB-like_B-rpt"/>
</dbReference>
<feature type="compositionally biased region" description="Low complexity" evidence="2">
    <location>
        <begin position="40"/>
        <end position="67"/>
    </location>
</feature>
<feature type="region of interest" description="Disordered" evidence="2">
    <location>
        <begin position="1"/>
        <end position="117"/>
    </location>
</feature>
<feature type="transmembrane region" description="Helical" evidence="3">
    <location>
        <begin position="766"/>
        <end position="787"/>
    </location>
</feature>
<name>I4M7N5_9BIFI</name>
<comment type="subcellular location">
    <subcellularLocation>
        <location evidence="1">Cell envelope</location>
    </subcellularLocation>
</comment>
<protein>
    <recommendedName>
        <fullName evidence="6">Repeat protein</fullName>
    </recommendedName>
</protein>
<proteinExistence type="predicted"/>
<feature type="compositionally biased region" description="Basic and acidic residues" evidence="2">
    <location>
        <begin position="7"/>
        <end position="17"/>
    </location>
</feature>
<dbReference type="GO" id="GO:0030313">
    <property type="term" value="C:cell envelope"/>
    <property type="evidence" value="ECO:0007669"/>
    <property type="project" value="UniProtKB-SubCell"/>
</dbReference>
<feature type="compositionally biased region" description="Basic and acidic residues" evidence="2">
    <location>
        <begin position="96"/>
        <end position="117"/>
    </location>
</feature>
<feature type="compositionally biased region" description="Low complexity" evidence="2">
    <location>
        <begin position="723"/>
        <end position="740"/>
    </location>
</feature>
<feature type="region of interest" description="Disordered" evidence="2">
    <location>
        <begin position="677"/>
        <end position="753"/>
    </location>
</feature>
<reference evidence="4 5" key="1">
    <citation type="journal article" date="2012" name="J. Bacteriol.">
        <title>Comparative Genomic Analyses of 17 Clinical Isolates of Gardnerella vaginalis Provide Evidence of Multiple Genetically Isolated Clades Consistent with Subspeciation into Genovars.</title>
        <authorList>
            <person name="Ahmed A."/>
            <person name="Earl J."/>
            <person name="Retchless A."/>
            <person name="Hillier S."/>
            <person name="Rabe L."/>
            <person name="Cherpes T."/>
            <person name="Powell E."/>
            <person name="Janto B."/>
            <person name="Eutsey R."/>
            <person name="Hiller N.L."/>
            <person name="Boissy R."/>
            <person name="Dahlgreen M."/>
            <person name="Hall B."/>
            <person name="Costerton J."/>
            <person name="Post J.C."/>
            <person name="Hu F."/>
            <person name="Ehrlich G."/>
        </authorList>
    </citation>
    <scope>NUCLEOTIDE SEQUENCE [LARGE SCALE GENOMIC DNA]</scope>
    <source>
        <strain evidence="4 5">00703Dmash</strain>
    </source>
</reference>
<comment type="caution">
    <text evidence="4">The sequence shown here is derived from an EMBL/GenBank/DDBJ whole genome shotgun (WGS) entry which is preliminary data.</text>
</comment>
<keyword evidence="3" id="KW-0812">Transmembrane</keyword>
<keyword evidence="3" id="KW-1133">Transmembrane helix</keyword>
<evidence type="ECO:0000256" key="3">
    <source>
        <dbReference type="SAM" id="Phobius"/>
    </source>
</evidence>
<dbReference type="Proteomes" id="UP000033074">
    <property type="component" value="Unassembled WGS sequence"/>
</dbReference>
<feature type="compositionally biased region" description="Basic and acidic residues" evidence="2">
    <location>
        <begin position="68"/>
        <end position="82"/>
    </location>
</feature>
<evidence type="ECO:0000313" key="4">
    <source>
        <dbReference type="EMBL" id="EIK85225.1"/>
    </source>
</evidence>
<dbReference type="PATRIC" id="fig|698960.3.peg.814"/>
<feature type="compositionally biased region" description="Basic and acidic residues" evidence="2">
    <location>
        <begin position="24"/>
        <end position="39"/>
    </location>
</feature>
<dbReference type="InterPro" id="IPR042229">
    <property type="entry name" value="Listeria/Bacterioides_rpt_sf"/>
</dbReference>
<keyword evidence="3" id="KW-0472">Membrane</keyword>
<dbReference type="AlphaFoldDB" id="I4M7N5"/>
<evidence type="ECO:0000313" key="5">
    <source>
        <dbReference type="Proteomes" id="UP000033074"/>
    </source>
</evidence>
<organism evidence="4 5">
    <name type="scientific">Gardnerella greenwoodii 00703Dmash</name>
    <dbReference type="NCBI Taxonomy" id="698960"/>
    <lineage>
        <taxon>Bacteria</taxon>
        <taxon>Bacillati</taxon>
        <taxon>Actinomycetota</taxon>
        <taxon>Actinomycetes</taxon>
        <taxon>Bifidobacteriales</taxon>
        <taxon>Bifidobacteriaceae</taxon>
        <taxon>Gardnerella</taxon>
        <taxon>Gardnerella greenwoodii</taxon>
    </lineage>
</organism>
<sequence length="793" mass="87304">MYPFAKNSDKAKGDASSRDVTLSKGDDNSKNVTLSKDDASSNGVDSSKNDVNSSNANIPNNAAANNNVKDDSSANDSSDVKKSKVAVYKSAQSTKEVSKENKAAEDSTNSGEKKNEVKLNEYGKYDFTTDENVTNPFPNVITPDEVKELQDKTTSAYPFPLIVKSFYTPAGKEFKVVNGKPVGDTQEFTYTIQNKYHDMLGRIDNYIFIPRAEKAYGGEGEIRPYKSSREFRNNDGSLSFDYSKAPDTVIPYTLEINGKFIGKDLTTKTPFEYYMHRNQTFVHMTMYGRKDDEIIYGNQSLNYEGSSVAPGLFVFIPECGAQFHFVDDLQYRNVARIEGTGELSQRSDGETDKFSTKSFTKLNITDLQNYKNVYNVKFCNNAIANYFIPLLSYEGDPKKDIVERPTMEELKKTDIPGYLYYSNDIDTPEGGTFTKDNTKKFGNYDYGIVRDKDDNQVTTKHYYVTFRPIPTQLVVQYKDSQNNIESGKKYAIYSGNTLVSNTLTSSSNTPTAPTKDELQKMITDKNTALLPEAAGYISGNDVYLAPGNYTVNPTADAPENYEWVADSKDIANSSTSANVNIEVNKSDTDSTQKVVTFVLRRKIAVVKFINDDENNPYATVKVQQGLSISGDSLTDQSMPPDPTKPGFTFNGWFTGKDGKGTKFTGNTTVSSSISVYSSYTSKPSTPPTPAGDKPNPVPKPKPIPKPEPEAEPVPELPVPVAPAPILTPAEPEFEPESAPALSQPEQPEAKRVVKSLPQTGSTATSVLASAIASLFAGFVVLAESFAATRKLRD</sequence>
<feature type="compositionally biased region" description="Pro residues" evidence="2">
    <location>
        <begin position="684"/>
        <end position="705"/>
    </location>
</feature>
<dbReference type="EMBL" id="ADEV01000009">
    <property type="protein sequence ID" value="EIK85225.1"/>
    <property type="molecule type" value="Genomic_DNA"/>
</dbReference>